<evidence type="ECO:0000256" key="8">
    <source>
        <dbReference type="RuleBase" id="RU365088"/>
    </source>
</evidence>
<dbReference type="Gene3D" id="1.20.1720.10">
    <property type="entry name" value="Multidrug resistance protein D"/>
    <property type="match status" value="1"/>
</dbReference>
<keyword evidence="3 8" id="KW-0813">Transport</keyword>
<dbReference type="InterPro" id="IPR050189">
    <property type="entry name" value="MFS_Efflux_Transporters"/>
</dbReference>
<evidence type="ECO:0000256" key="3">
    <source>
        <dbReference type="ARBA" id="ARBA00022448"/>
    </source>
</evidence>
<dbReference type="Pfam" id="PF07690">
    <property type="entry name" value="MFS_1"/>
    <property type="match status" value="1"/>
</dbReference>
<feature type="transmembrane region" description="Helical" evidence="8">
    <location>
        <begin position="341"/>
        <end position="363"/>
    </location>
</feature>
<dbReference type="PANTHER" id="PTHR43124">
    <property type="entry name" value="PURINE EFFLUX PUMP PBUE"/>
    <property type="match status" value="1"/>
</dbReference>
<evidence type="ECO:0000259" key="9">
    <source>
        <dbReference type="PROSITE" id="PS50850"/>
    </source>
</evidence>
<keyword evidence="8" id="KW-0997">Cell inner membrane</keyword>
<feature type="transmembrane region" description="Helical" evidence="8">
    <location>
        <begin position="18"/>
        <end position="39"/>
    </location>
</feature>
<dbReference type="GO" id="GO:0042910">
    <property type="term" value="F:xenobiotic transmembrane transporter activity"/>
    <property type="evidence" value="ECO:0007669"/>
    <property type="project" value="InterPro"/>
</dbReference>
<evidence type="ECO:0000256" key="2">
    <source>
        <dbReference type="ARBA" id="ARBA00006236"/>
    </source>
</evidence>
<dbReference type="CDD" id="cd17320">
    <property type="entry name" value="MFS_MdfA_MDR_like"/>
    <property type="match status" value="1"/>
</dbReference>
<gene>
    <name evidence="10" type="primary">ydhC</name>
    <name evidence="10" type="ORF">TM5383_03110</name>
</gene>
<keyword evidence="5 8" id="KW-0812">Transmembrane</keyword>
<evidence type="ECO:0000256" key="1">
    <source>
        <dbReference type="ARBA" id="ARBA00004651"/>
    </source>
</evidence>
<evidence type="ECO:0000313" key="11">
    <source>
        <dbReference type="Proteomes" id="UP000051681"/>
    </source>
</evidence>
<feature type="transmembrane region" description="Helical" evidence="8">
    <location>
        <begin position="165"/>
        <end position="187"/>
    </location>
</feature>
<dbReference type="PANTHER" id="PTHR43124:SF3">
    <property type="entry name" value="CHLORAMPHENICOL EFFLUX PUMP RV0191"/>
    <property type="match status" value="1"/>
</dbReference>
<dbReference type="Proteomes" id="UP000051681">
    <property type="component" value="Unassembled WGS sequence"/>
</dbReference>
<dbReference type="InterPro" id="IPR020846">
    <property type="entry name" value="MFS_dom"/>
</dbReference>
<dbReference type="RefSeq" id="WP_058319924.1">
    <property type="nucleotide sequence ID" value="NZ_CYSF01000018.1"/>
</dbReference>
<feature type="transmembrane region" description="Helical" evidence="8">
    <location>
        <begin position="375"/>
        <end position="396"/>
    </location>
</feature>
<dbReference type="SUPFAM" id="SSF103473">
    <property type="entry name" value="MFS general substrate transporter"/>
    <property type="match status" value="1"/>
</dbReference>
<organism evidence="10 11">
    <name type="scientific">Thalassovita mediterranea</name>
    <dbReference type="NCBI Taxonomy" id="340021"/>
    <lineage>
        <taxon>Bacteria</taxon>
        <taxon>Pseudomonadati</taxon>
        <taxon>Pseudomonadota</taxon>
        <taxon>Alphaproteobacteria</taxon>
        <taxon>Rhodobacterales</taxon>
        <taxon>Roseobacteraceae</taxon>
        <taxon>Thalassovita</taxon>
    </lineage>
</organism>
<evidence type="ECO:0000313" key="10">
    <source>
        <dbReference type="EMBL" id="CUH85867.1"/>
    </source>
</evidence>
<feature type="transmembrane region" description="Helical" evidence="8">
    <location>
        <begin position="51"/>
        <end position="71"/>
    </location>
</feature>
<feature type="transmembrane region" description="Helical" evidence="8">
    <location>
        <begin position="310"/>
        <end position="329"/>
    </location>
</feature>
<feature type="transmembrane region" description="Helical" evidence="8">
    <location>
        <begin position="140"/>
        <end position="159"/>
    </location>
</feature>
<dbReference type="EMBL" id="CYSF01000018">
    <property type="protein sequence ID" value="CUH85867.1"/>
    <property type="molecule type" value="Genomic_DNA"/>
</dbReference>
<name>A0A0N7M2E3_9RHOB</name>
<keyword evidence="6 8" id="KW-1133">Transmembrane helix</keyword>
<dbReference type="PROSITE" id="PS00216">
    <property type="entry name" value="SUGAR_TRANSPORT_1"/>
    <property type="match status" value="1"/>
</dbReference>
<comment type="caution">
    <text evidence="8">Lacks conserved residue(s) required for the propagation of feature annotation.</text>
</comment>
<proteinExistence type="inferred from homology"/>
<feature type="transmembrane region" description="Helical" evidence="8">
    <location>
        <begin position="253"/>
        <end position="271"/>
    </location>
</feature>
<reference evidence="10 11" key="1">
    <citation type="submission" date="2015-09" db="EMBL/GenBank/DDBJ databases">
        <authorList>
            <consortium name="Swine Surveillance"/>
        </authorList>
    </citation>
    <scope>NUCLEOTIDE SEQUENCE [LARGE SCALE GENOMIC DNA]</scope>
    <source>
        <strain evidence="10 11">CECT 8383</strain>
    </source>
</reference>
<keyword evidence="7 8" id="KW-0472">Membrane</keyword>
<dbReference type="InterPro" id="IPR036259">
    <property type="entry name" value="MFS_trans_sf"/>
</dbReference>
<dbReference type="GO" id="GO:1990961">
    <property type="term" value="P:xenobiotic detoxification by transmembrane export across the plasma membrane"/>
    <property type="evidence" value="ECO:0007669"/>
    <property type="project" value="InterPro"/>
</dbReference>
<feature type="transmembrane region" description="Helical" evidence="8">
    <location>
        <begin position="283"/>
        <end position="304"/>
    </location>
</feature>
<dbReference type="InterPro" id="IPR005829">
    <property type="entry name" value="Sugar_transporter_CS"/>
</dbReference>
<protein>
    <recommendedName>
        <fullName evidence="8">Bcr/CflA family efflux transporter</fullName>
    </recommendedName>
</protein>
<dbReference type="PROSITE" id="PS50850">
    <property type="entry name" value="MFS"/>
    <property type="match status" value="1"/>
</dbReference>
<evidence type="ECO:0000256" key="5">
    <source>
        <dbReference type="ARBA" id="ARBA00022692"/>
    </source>
</evidence>
<keyword evidence="4" id="KW-1003">Cell membrane</keyword>
<dbReference type="InterPro" id="IPR004812">
    <property type="entry name" value="Efflux_drug-R_Bcr/CmlA"/>
</dbReference>
<dbReference type="AlphaFoldDB" id="A0A0N7M2E3"/>
<comment type="similarity">
    <text evidence="2 8">Belongs to the major facilitator superfamily. Bcr/CmlA family.</text>
</comment>
<dbReference type="InterPro" id="IPR011701">
    <property type="entry name" value="MFS"/>
</dbReference>
<feature type="transmembrane region" description="Helical" evidence="8">
    <location>
        <begin position="217"/>
        <end position="241"/>
    </location>
</feature>
<comment type="subcellular location">
    <subcellularLocation>
        <location evidence="8">Cell inner membrane</location>
        <topology evidence="8">Multi-pass membrane protein</topology>
    </subcellularLocation>
    <subcellularLocation>
        <location evidence="1">Cell membrane</location>
        <topology evidence="1">Multi-pass membrane protein</topology>
    </subcellularLocation>
</comment>
<dbReference type="NCBIfam" id="TIGR00710">
    <property type="entry name" value="efflux_Bcr_CflA"/>
    <property type="match status" value="1"/>
</dbReference>
<feature type="domain" description="Major facilitator superfamily (MFS) profile" evidence="9">
    <location>
        <begin position="17"/>
        <end position="400"/>
    </location>
</feature>
<evidence type="ECO:0000256" key="4">
    <source>
        <dbReference type="ARBA" id="ARBA00022475"/>
    </source>
</evidence>
<dbReference type="GO" id="GO:0005886">
    <property type="term" value="C:plasma membrane"/>
    <property type="evidence" value="ECO:0007669"/>
    <property type="project" value="UniProtKB-SubCell"/>
</dbReference>
<dbReference type="OrthoDB" id="9800416at2"/>
<evidence type="ECO:0000256" key="7">
    <source>
        <dbReference type="ARBA" id="ARBA00023136"/>
    </source>
</evidence>
<keyword evidence="11" id="KW-1185">Reference proteome</keyword>
<sequence>MTDLPTIKFLDRRTPPHVATLVVLAGMAALAMNVFLPSLPNMATYYQADYAFMQLAVALYLGVNAVLQLFIGPLSDRYGRRPVLLWSTGLFALATLGCLLASSAEVFMVFRMMQAVIAASMVLSRAVIRDLYPQDKAASVMGYVTMGMALIPMLAPALGGTLDIWFGWKASFLLLLVCSLMLLALIWMDVGETAANTGTPMAQQIREYPIILTSHRFWGYALASALASGAFFAYLGGAPYLGANLYQIPPSTLGIWMATPGLGYFFGNYITGRYAARVGVNKMVLWGTLLATFGMTVAYTISLSGTTTPLNFFGAMVLVGLGNGLVLPNASAGMLSVRPQLAGTAAGLGSTLLIGGGAALSGYGGGLVQGADSDLPLIGLMALSSVLSVLCILYVIRRDRQLAGG</sequence>
<accession>A0A0N7M2E3</accession>
<evidence type="ECO:0000256" key="6">
    <source>
        <dbReference type="ARBA" id="ARBA00022989"/>
    </source>
</evidence>
<dbReference type="STRING" id="340021.TM5383_03110"/>
<feature type="transmembrane region" description="Helical" evidence="8">
    <location>
        <begin position="83"/>
        <end position="102"/>
    </location>
</feature>